<dbReference type="Proteomes" id="UP000594638">
    <property type="component" value="Unassembled WGS sequence"/>
</dbReference>
<comment type="cofactor">
    <cofactor evidence="1">
        <name>Zn(2+)</name>
        <dbReference type="ChEBI" id="CHEBI:29105"/>
    </cofactor>
</comment>
<evidence type="ECO:0000256" key="7">
    <source>
        <dbReference type="SAM" id="MobiDB-lite"/>
    </source>
</evidence>
<feature type="domain" description="Deacetylase sirtuin-type" evidence="8">
    <location>
        <begin position="382"/>
        <end position="666"/>
    </location>
</feature>
<evidence type="ECO:0000256" key="2">
    <source>
        <dbReference type="ARBA" id="ARBA00022679"/>
    </source>
</evidence>
<feature type="region of interest" description="Disordered" evidence="7">
    <location>
        <begin position="294"/>
        <end position="382"/>
    </location>
</feature>
<evidence type="ECO:0000313" key="10">
    <source>
        <dbReference type="Proteomes" id="UP000594638"/>
    </source>
</evidence>
<dbReference type="AlphaFoldDB" id="A0A8S0TKN1"/>
<feature type="binding site" evidence="6">
    <location>
        <position position="552"/>
    </location>
    <ligand>
        <name>Zn(2+)</name>
        <dbReference type="ChEBI" id="CHEBI:29105"/>
    </ligand>
</feature>
<dbReference type="InterPro" id="IPR026591">
    <property type="entry name" value="Sirtuin_cat_small_dom_sf"/>
</dbReference>
<dbReference type="GO" id="GO:0017136">
    <property type="term" value="F:histone deacetylase activity, NAD-dependent"/>
    <property type="evidence" value="ECO:0007669"/>
    <property type="project" value="TreeGrafter"/>
</dbReference>
<dbReference type="SUPFAM" id="SSF52467">
    <property type="entry name" value="DHS-like NAD/FAD-binding domain"/>
    <property type="match status" value="1"/>
</dbReference>
<protein>
    <submittedName>
        <fullName evidence="9">NAD-dependent deacetylase Sirt2</fullName>
    </submittedName>
</protein>
<feature type="compositionally biased region" description="Acidic residues" evidence="7">
    <location>
        <begin position="140"/>
        <end position="149"/>
    </location>
</feature>
<feature type="binding site" evidence="6">
    <location>
        <position position="525"/>
    </location>
    <ligand>
        <name>Zn(2+)</name>
        <dbReference type="ChEBI" id="CHEBI:29105"/>
    </ligand>
</feature>
<feature type="compositionally biased region" description="Basic and acidic residues" evidence="7">
    <location>
        <begin position="61"/>
        <end position="71"/>
    </location>
</feature>
<dbReference type="GO" id="GO:0070403">
    <property type="term" value="F:NAD+ binding"/>
    <property type="evidence" value="ECO:0007669"/>
    <property type="project" value="InterPro"/>
</dbReference>
<feature type="region of interest" description="Disordered" evidence="7">
    <location>
        <begin position="133"/>
        <end position="156"/>
    </location>
</feature>
<reference evidence="9 10" key="1">
    <citation type="submission" date="2019-12" db="EMBL/GenBank/DDBJ databases">
        <authorList>
            <person name="Alioto T."/>
            <person name="Alioto T."/>
            <person name="Gomez Garrido J."/>
        </authorList>
    </citation>
    <scope>NUCLEOTIDE SEQUENCE [LARGE SCALE GENOMIC DNA]</scope>
</reference>
<evidence type="ECO:0000256" key="3">
    <source>
        <dbReference type="ARBA" id="ARBA00022723"/>
    </source>
</evidence>
<dbReference type="Gene3D" id="3.40.50.1220">
    <property type="entry name" value="TPP-binding domain"/>
    <property type="match status" value="1"/>
</dbReference>
<dbReference type="Gene3D" id="3.30.1600.10">
    <property type="entry name" value="SIR2/SIRT2 'Small Domain"/>
    <property type="match status" value="1"/>
</dbReference>
<dbReference type="GO" id="GO:0046872">
    <property type="term" value="F:metal ion binding"/>
    <property type="evidence" value="ECO:0007669"/>
    <property type="project" value="UniProtKB-KW"/>
</dbReference>
<dbReference type="InterPro" id="IPR029035">
    <property type="entry name" value="DHS-like_NAD/FAD-binding_dom"/>
</dbReference>
<evidence type="ECO:0000256" key="5">
    <source>
        <dbReference type="ARBA" id="ARBA00023027"/>
    </source>
</evidence>
<feature type="compositionally biased region" description="Basic and acidic residues" evidence="7">
    <location>
        <begin position="234"/>
        <end position="245"/>
    </location>
</feature>
<feature type="binding site" evidence="6">
    <location>
        <position position="546"/>
    </location>
    <ligand>
        <name>Zn(2+)</name>
        <dbReference type="ChEBI" id="CHEBI:29105"/>
    </ligand>
</feature>
<dbReference type="PANTHER" id="PTHR11085:SF6">
    <property type="entry name" value="NAD-DEPENDENT PROTEIN DEACETYLASE SIRTUIN-2"/>
    <property type="match status" value="1"/>
</dbReference>
<evidence type="ECO:0000313" key="9">
    <source>
        <dbReference type="EMBL" id="CAA3006365.1"/>
    </source>
</evidence>
<gene>
    <name evidence="9" type="ORF">OLEA9_A036128</name>
</gene>
<feature type="compositionally biased region" description="Basic and acidic residues" evidence="7">
    <location>
        <begin position="295"/>
        <end position="309"/>
    </location>
</feature>
<dbReference type="EMBL" id="CACTIH010007260">
    <property type="protein sequence ID" value="CAA3006365.1"/>
    <property type="molecule type" value="Genomic_DNA"/>
</dbReference>
<feature type="region of interest" description="Disordered" evidence="7">
    <location>
        <begin position="231"/>
        <end position="252"/>
    </location>
</feature>
<comment type="caution">
    <text evidence="9">The sequence shown here is derived from an EMBL/GenBank/DDBJ whole genome shotgun (WGS) entry which is preliminary data.</text>
</comment>
<keyword evidence="3 6" id="KW-0479">Metal-binding</keyword>
<proteinExistence type="predicted"/>
<sequence>MGAKNYPTAGHRYRQRVRERVLLTCSGACPGLKPSPLSFRGYSLRPDASRSTSSELTSTRTRTDRQTDRTARLGSASRLCVGKAPRPARGIEHAFRVGALRVGFGRGEHPSRAWAKVHTAECVCTTLCSRRDIPRGPNRDDDDDDGDEETITKLIPSLNGTGRRTRALEIHLRVACRLVPPDDNHDDEWGPSFRHPIRRAGAVAVAASNPDQVHPARGKLAQLYYEPRQTSSFHRVEDDEGRRAAAAEGQQSPRDMELLAKCVCFKCSLSSDKGSYETYSKERKQYQAAAAAAIERNRERVSSLTRGERVDEDDGDDGPHNPEISHHSLAAPGQDMGPTSHAEGGNNSDGGQGAGSATNSKKQKNKSNNDQTSTTTTTTTGPVLSSFTLEGIAELINEQKINKSSVIVLVGAGMSTAAGVPDFRSPNTGIYANLQKYNLPHPEDVFKIDYFKNNPAPFYDLSRSILPEKLFPTISHYFIRILHERGYLLRCFSQNVDCLESLSGLPKDKLCLAHGSFETGHCLRCNAEYELAWMRSIVESGGIPHCIKTKDCKGLIKPDVKLFGERLDARFFRLVKEDFPKCELLIIIGSSLTVMPFAQLVQKVPPRCPRLLINKTKSGHDIPVLLRIFRQSDGLMYDRKGNTRDVAYIGDCDDACMKLATLVGWNGDLIEMARNRREELEREQNS</sequence>
<name>A0A8S0TKN1_OLEEU</name>
<evidence type="ECO:0000256" key="6">
    <source>
        <dbReference type="PROSITE-ProRule" id="PRU00236"/>
    </source>
</evidence>
<feature type="active site" description="Proton acceptor" evidence="6">
    <location>
        <position position="514"/>
    </location>
</feature>
<keyword evidence="4 6" id="KW-0862">Zinc</keyword>
<dbReference type="InterPro" id="IPR050134">
    <property type="entry name" value="NAD-dep_sirtuin_deacylases"/>
</dbReference>
<feature type="region of interest" description="Disordered" evidence="7">
    <location>
        <begin position="40"/>
        <end position="77"/>
    </location>
</feature>
<keyword evidence="5" id="KW-0520">NAD</keyword>
<dbReference type="InterPro" id="IPR003000">
    <property type="entry name" value="Sirtuin"/>
</dbReference>
<keyword evidence="10" id="KW-1185">Reference proteome</keyword>
<feature type="compositionally biased region" description="Low complexity" evidence="7">
    <location>
        <begin position="49"/>
        <end position="60"/>
    </location>
</feature>
<evidence type="ECO:0000256" key="1">
    <source>
        <dbReference type="ARBA" id="ARBA00001947"/>
    </source>
</evidence>
<dbReference type="PANTHER" id="PTHR11085">
    <property type="entry name" value="NAD-DEPENDENT PROTEIN DEACYLASE SIRTUIN-5, MITOCHONDRIAL-RELATED"/>
    <property type="match status" value="1"/>
</dbReference>
<accession>A0A8S0TKN1</accession>
<dbReference type="Pfam" id="PF02146">
    <property type="entry name" value="SIR2"/>
    <property type="match status" value="1"/>
</dbReference>
<evidence type="ECO:0000256" key="4">
    <source>
        <dbReference type="ARBA" id="ARBA00022833"/>
    </source>
</evidence>
<dbReference type="InterPro" id="IPR026590">
    <property type="entry name" value="Ssirtuin_cat_dom"/>
</dbReference>
<dbReference type="PROSITE" id="PS50305">
    <property type="entry name" value="SIRTUIN"/>
    <property type="match status" value="1"/>
</dbReference>
<keyword evidence="2" id="KW-0808">Transferase</keyword>
<dbReference type="OrthoDB" id="424302at2759"/>
<dbReference type="Gramene" id="OE9A036128T1">
    <property type="protein sequence ID" value="OE9A036128C1"/>
    <property type="gene ID" value="OE9A036128"/>
</dbReference>
<evidence type="ECO:0000259" key="8">
    <source>
        <dbReference type="PROSITE" id="PS50305"/>
    </source>
</evidence>
<feature type="compositionally biased region" description="Basic and acidic residues" evidence="7">
    <location>
        <begin position="317"/>
        <end position="326"/>
    </location>
</feature>
<dbReference type="GO" id="GO:0005634">
    <property type="term" value="C:nucleus"/>
    <property type="evidence" value="ECO:0007669"/>
    <property type="project" value="TreeGrafter"/>
</dbReference>
<feature type="binding site" evidence="6">
    <location>
        <position position="522"/>
    </location>
    <ligand>
        <name>Zn(2+)</name>
        <dbReference type="ChEBI" id="CHEBI:29105"/>
    </ligand>
</feature>
<organism evidence="9 10">
    <name type="scientific">Olea europaea subsp. europaea</name>
    <dbReference type="NCBI Taxonomy" id="158383"/>
    <lineage>
        <taxon>Eukaryota</taxon>
        <taxon>Viridiplantae</taxon>
        <taxon>Streptophyta</taxon>
        <taxon>Embryophyta</taxon>
        <taxon>Tracheophyta</taxon>
        <taxon>Spermatophyta</taxon>
        <taxon>Magnoliopsida</taxon>
        <taxon>eudicotyledons</taxon>
        <taxon>Gunneridae</taxon>
        <taxon>Pentapetalae</taxon>
        <taxon>asterids</taxon>
        <taxon>lamiids</taxon>
        <taxon>Lamiales</taxon>
        <taxon>Oleaceae</taxon>
        <taxon>Oleeae</taxon>
        <taxon>Olea</taxon>
    </lineage>
</organism>
<feature type="compositionally biased region" description="Low complexity" evidence="7">
    <location>
        <begin position="355"/>
        <end position="380"/>
    </location>
</feature>